<protein>
    <submittedName>
        <fullName evidence="13">Uncharacterized protein</fullName>
    </submittedName>
</protein>
<dbReference type="PANTHER" id="PTHR48118:SF1">
    <property type="entry name" value="SPINDLE AND KINETOCHORE-ASSOCIATED PROTEIN 3"/>
    <property type="match status" value="1"/>
</dbReference>
<dbReference type="GO" id="GO:0000278">
    <property type="term" value="P:mitotic cell cycle"/>
    <property type="evidence" value="ECO:0000318"/>
    <property type="project" value="GO_Central"/>
</dbReference>
<dbReference type="AlphaFoldDB" id="A0A059CKZ2"/>
<dbReference type="STRING" id="71139.A0A059CKZ2"/>
<keyword evidence="4" id="KW-0158">Chromosome</keyword>
<evidence type="ECO:0000256" key="2">
    <source>
        <dbReference type="ARBA" id="ARBA00004629"/>
    </source>
</evidence>
<dbReference type="InParanoid" id="A0A059CKZ2"/>
<keyword evidence="7" id="KW-0493">Microtubule</keyword>
<dbReference type="GO" id="GO:0000776">
    <property type="term" value="C:kinetochore"/>
    <property type="evidence" value="ECO:0000318"/>
    <property type="project" value="GO_Central"/>
</dbReference>
<organism evidence="13">
    <name type="scientific">Eucalyptus grandis</name>
    <name type="common">Flooded gum</name>
    <dbReference type="NCBI Taxonomy" id="71139"/>
    <lineage>
        <taxon>Eukaryota</taxon>
        <taxon>Viridiplantae</taxon>
        <taxon>Streptophyta</taxon>
        <taxon>Embryophyta</taxon>
        <taxon>Tracheophyta</taxon>
        <taxon>Spermatophyta</taxon>
        <taxon>Magnoliopsida</taxon>
        <taxon>eudicotyledons</taxon>
        <taxon>Gunneridae</taxon>
        <taxon>Pentapetalae</taxon>
        <taxon>rosids</taxon>
        <taxon>malvids</taxon>
        <taxon>Myrtales</taxon>
        <taxon>Myrtaceae</taxon>
        <taxon>Myrtoideae</taxon>
        <taxon>Eucalypteae</taxon>
        <taxon>Eucalyptus</taxon>
    </lineage>
</organism>
<dbReference type="EMBL" id="KK198755">
    <property type="protein sequence ID" value="KCW78846.1"/>
    <property type="molecule type" value="Genomic_DNA"/>
</dbReference>
<evidence type="ECO:0000256" key="9">
    <source>
        <dbReference type="ARBA" id="ARBA00022838"/>
    </source>
</evidence>
<comment type="subcellular location">
    <subcellularLocation>
        <location evidence="2">Chromosome</location>
        <location evidence="2">Centromere</location>
        <location evidence="2">Kinetochore</location>
    </subcellularLocation>
    <subcellularLocation>
        <location evidence="1">Cytoplasm</location>
        <location evidence="1">Cytoskeleton</location>
        <location evidence="1">Spindle</location>
    </subcellularLocation>
</comment>
<dbReference type="Gramene" id="KCW78846">
    <property type="protein sequence ID" value="KCW78846"/>
    <property type="gene ID" value="EUGRSUZ_C00285"/>
</dbReference>
<sequence length="222" mass="24608">MKRHTDQRGTVRPAHEDGVSAHIYSSGGFQISNRSLSFATPRLLLLLRRSSSGRSPPSLDARSISAPTFTRSLLRRFLRLCSSARSLLRYFLRLCSGAAFLRALICRGGRDLGPGASRFRNHLQSSVDALQQSIDCRPIPLDSASSTFIQCLNLRVSTASSDLNLLDAMSFGTVSFEELLGHCNKVFQKNQSDLAQLEERLKSFGYIPAIARMVGHLRVLRL</sequence>
<evidence type="ECO:0000256" key="8">
    <source>
        <dbReference type="ARBA" id="ARBA00022776"/>
    </source>
</evidence>
<evidence type="ECO:0000256" key="4">
    <source>
        <dbReference type="ARBA" id="ARBA00022454"/>
    </source>
</evidence>
<keyword evidence="11" id="KW-0131">Cell cycle</keyword>
<accession>A0A059CKZ2</accession>
<dbReference type="GO" id="GO:0000940">
    <property type="term" value="C:outer kinetochore"/>
    <property type="evidence" value="ECO:0007669"/>
    <property type="project" value="InterPro"/>
</dbReference>
<dbReference type="GO" id="GO:0007059">
    <property type="term" value="P:chromosome segregation"/>
    <property type="evidence" value="ECO:0000318"/>
    <property type="project" value="GO_Central"/>
</dbReference>
<gene>
    <name evidence="13" type="ORF">EUGRSUZ_C00285</name>
</gene>
<evidence type="ECO:0000256" key="10">
    <source>
        <dbReference type="ARBA" id="ARBA00023212"/>
    </source>
</evidence>
<dbReference type="PANTHER" id="PTHR48118">
    <property type="entry name" value="SPINDLE AND KINETOCHORE-ASSOCIATED PROTEIN 3"/>
    <property type="match status" value="1"/>
</dbReference>
<keyword evidence="8" id="KW-0498">Mitosis</keyword>
<evidence type="ECO:0000256" key="5">
    <source>
        <dbReference type="ARBA" id="ARBA00022490"/>
    </source>
</evidence>
<comment type="similarity">
    <text evidence="3">Belongs to the SKA3 family.</text>
</comment>
<keyword evidence="9" id="KW-0995">Kinetochore</keyword>
<evidence type="ECO:0000256" key="12">
    <source>
        <dbReference type="ARBA" id="ARBA00023328"/>
    </source>
</evidence>
<proteinExistence type="inferred from homology"/>
<evidence type="ECO:0000256" key="6">
    <source>
        <dbReference type="ARBA" id="ARBA00022618"/>
    </source>
</evidence>
<evidence type="ECO:0000256" key="3">
    <source>
        <dbReference type="ARBA" id="ARBA00007716"/>
    </source>
</evidence>
<reference evidence="13" key="1">
    <citation type="submission" date="2013-07" db="EMBL/GenBank/DDBJ databases">
        <title>The genome of Eucalyptus grandis.</title>
        <authorList>
            <person name="Schmutz J."/>
            <person name="Hayes R."/>
            <person name="Myburg A."/>
            <person name="Tuskan G."/>
            <person name="Grattapaglia D."/>
            <person name="Rokhsar D.S."/>
        </authorList>
    </citation>
    <scope>NUCLEOTIDE SEQUENCE</scope>
    <source>
        <tissue evidence="13">Leaf extractions</tissue>
    </source>
</reference>
<dbReference type="GO" id="GO:0005876">
    <property type="term" value="C:spindle microtubule"/>
    <property type="evidence" value="ECO:0000318"/>
    <property type="project" value="GO_Central"/>
</dbReference>
<dbReference type="InterPro" id="IPR033341">
    <property type="entry name" value="SKA3"/>
</dbReference>
<evidence type="ECO:0000256" key="11">
    <source>
        <dbReference type="ARBA" id="ARBA00023306"/>
    </source>
</evidence>
<keyword evidence="12" id="KW-0137">Centromere</keyword>
<name>A0A059CKZ2_EUCGR</name>
<evidence type="ECO:0000256" key="7">
    <source>
        <dbReference type="ARBA" id="ARBA00022701"/>
    </source>
</evidence>
<evidence type="ECO:0000256" key="1">
    <source>
        <dbReference type="ARBA" id="ARBA00004186"/>
    </source>
</evidence>
<keyword evidence="10" id="KW-0206">Cytoskeleton</keyword>
<evidence type="ECO:0000313" key="13">
    <source>
        <dbReference type="EMBL" id="KCW78846.1"/>
    </source>
</evidence>
<dbReference type="GO" id="GO:0051301">
    <property type="term" value="P:cell division"/>
    <property type="evidence" value="ECO:0007669"/>
    <property type="project" value="UniProtKB-KW"/>
</dbReference>
<keyword evidence="5" id="KW-0963">Cytoplasm</keyword>
<keyword evidence="6" id="KW-0132">Cell division</keyword>